<protein>
    <recommendedName>
        <fullName evidence="3">protein-histidine N-methyltransferase</fullName>
        <ecNumber evidence="3">2.1.1.85</ecNumber>
    </recommendedName>
</protein>
<dbReference type="Gene3D" id="3.40.50.150">
    <property type="entry name" value="Vaccinia Virus protein VP39"/>
    <property type="match status" value="2"/>
</dbReference>
<keyword evidence="4" id="KW-0963">Cytoplasm</keyword>
<keyword evidence="5 11" id="KW-0489">Methyltransferase</keyword>
<dbReference type="GO" id="GO:0018064">
    <property type="term" value="F:protein-L-histidine N-tele-methyltransferase activity"/>
    <property type="evidence" value="ECO:0007669"/>
    <property type="project" value="UniProtKB-EC"/>
</dbReference>
<dbReference type="InterPro" id="IPR029063">
    <property type="entry name" value="SAM-dependent_MTases_sf"/>
</dbReference>
<comment type="similarity">
    <text evidence="9">Belongs to the methyltransferase superfamily. METTL18 family.</text>
</comment>
<sequence>MFIFDFRVDECDKDDNFNDTFYQNDSPSCLYQEETSSLNCHEATEILSSQSILDNVDVYRLQCHTKILKNVCISHLSGGFLLGDIRNASKSDIKKAHDQHSNLVPGVYEGGAKIWECTDDILNFMAEKYSLDWWTRKRVLDLGCGAGLLGINASKQGLVSIFKIMYVLGDWSNWTEFCKGAYIYDVVLTTETIYTPRNQEKLLRCLKAKLKLNGVVILAAKTHYFGVGGGLHQFEARLNAEKCFNYQIVWTSGEGVSRQILLLTRRR</sequence>
<dbReference type="InterPro" id="IPR019410">
    <property type="entry name" value="Methyltransf_16"/>
</dbReference>
<dbReference type="PANTHER" id="PTHR14614:SF39">
    <property type="entry name" value="HISTIDINE PROTEIN METHYLTRANSFERASE 1 HOMOLOG"/>
    <property type="match status" value="1"/>
</dbReference>
<evidence type="ECO:0000256" key="9">
    <source>
        <dbReference type="ARBA" id="ARBA00038126"/>
    </source>
</evidence>
<dbReference type="GO" id="GO:0005737">
    <property type="term" value="C:cytoplasm"/>
    <property type="evidence" value="ECO:0007669"/>
    <property type="project" value="UniProtKB-SubCell"/>
</dbReference>
<gene>
    <name evidence="11" type="primary">LOC119642130</name>
</gene>
<accession>A0A9C6E1M9</accession>
<dbReference type="EC" id="2.1.1.85" evidence="3"/>
<evidence type="ECO:0000256" key="2">
    <source>
        <dbReference type="ARBA" id="ARBA00004496"/>
    </source>
</evidence>
<dbReference type="SUPFAM" id="SSF53335">
    <property type="entry name" value="S-adenosyl-L-methionine-dependent methyltransferases"/>
    <property type="match status" value="1"/>
</dbReference>
<dbReference type="Pfam" id="PF13489">
    <property type="entry name" value="Methyltransf_23"/>
    <property type="match status" value="1"/>
</dbReference>
<dbReference type="RefSeq" id="XP_037897049.1">
    <property type="nucleotide sequence ID" value="XM_038041121.1"/>
</dbReference>
<evidence type="ECO:0000256" key="3">
    <source>
        <dbReference type="ARBA" id="ARBA00012533"/>
    </source>
</evidence>
<dbReference type="GeneID" id="119642130"/>
<keyword evidence="8" id="KW-0539">Nucleus</keyword>
<organism evidence="10 11">
    <name type="scientific">Glossina fuscipes</name>
    <dbReference type="NCBI Taxonomy" id="7396"/>
    <lineage>
        <taxon>Eukaryota</taxon>
        <taxon>Metazoa</taxon>
        <taxon>Ecdysozoa</taxon>
        <taxon>Arthropoda</taxon>
        <taxon>Hexapoda</taxon>
        <taxon>Insecta</taxon>
        <taxon>Pterygota</taxon>
        <taxon>Neoptera</taxon>
        <taxon>Endopterygota</taxon>
        <taxon>Diptera</taxon>
        <taxon>Brachycera</taxon>
        <taxon>Muscomorpha</taxon>
        <taxon>Hippoboscoidea</taxon>
        <taxon>Glossinidae</taxon>
        <taxon>Glossina</taxon>
    </lineage>
</organism>
<dbReference type="GO" id="GO:0005634">
    <property type="term" value="C:nucleus"/>
    <property type="evidence" value="ECO:0007669"/>
    <property type="project" value="UniProtKB-SubCell"/>
</dbReference>
<dbReference type="KEGG" id="gfs:119642130"/>
<dbReference type="Proteomes" id="UP000092443">
    <property type="component" value="Unplaced"/>
</dbReference>
<evidence type="ECO:0000313" key="10">
    <source>
        <dbReference type="Proteomes" id="UP000092443"/>
    </source>
</evidence>
<proteinExistence type="inferred from homology"/>
<keyword evidence="7" id="KW-0949">S-adenosyl-L-methionine</keyword>
<evidence type="ECO:0000256" key="8">
    <source>
        <dbReference type="ARBA" id="ARBA00023242"/>
    </source>
</evidence>
<evidence type="ECO:0000256" key="7">
    <source>
        <dbReference type="ARBA" id="ARBA00022691"/>
    </source>
</evidence>
<evidence type="ECO:0000256" key="4">
    <source>
        <dbReference type="ARBA" id="ARBA00022490"/>
    </source>
</evidence>
<dbReference type="PANTHER" id="PTHR14614">
    <property type="entry name" value="HEPATOCELLULAR CARCINOMA-ASSOCIATED ANTIGEN"/>
    <property type="match status" value="1"/>
</dbReference>
<evidence type="ECO:0000256" key="6">
    <source>
        <dbReference type="ARBA" id="ARBA00022679"/>
    </source>
</evidence>
<comment type="subcellular location">
    <subcellularLocation>
        <location evidence="2">Cytoplasm</location>
    </subcellularLocation>
    <subcellularLocation>
        <location evidence="1">Nucleus</location>
    </subcellularLocation>
</comment>
<dbReference type="GO" id="GO:0032259">
    <property type="term" value="P:methylation"/>
    <property type="evidence" value="ECO:0007669"/>
    <property type="project" value="UniProtKB-KW"/>
</dbReference>
<reference evidence="11" key="1">
    <citation type="submission" date="2025-08" db="UniProtKB">
        <authorList>
            <consortium name="RefSeq"/>
        </authorList>
    </citation>
    <scope>IDENTIFICATION</scope>
    <source>
        <tissue evidence="11">Whole body pupa</tissue>
    </source>
</reference>
<evidence type="ECO:0000256" key="1">
    <source>
        <dbReference type="ARBA" id="ARBA00004123"/>
    </source>
</evidence>
<keyword evidence="6" id="KW-0808">Transferase</keyword>
<evidence type="ECO:0000313" key="11">
    <source>
        <dbReference type="RefSeq" id="XP_037897049.1"/>
    </source>
</evidence>
<evidence type="ECO:0000256" key="5">
    <source>
        <dbReference type="ARBA" id="ARBA00022603"/>
    </source>
</evidence>
<dbReference type="AlphaFoldDB" id="A0A9C6E1M9"/>
<keyword evidence="10" id="KW-1185">Reference proteome</keyword>
<name>A0A9C6E1M9_9MUSC</name>